<keyword evidence="1" id="KW-0812">Transmembrane</keyword>
<reference evidence="2 3" key="1">
    <citation type="journal article" date="2013" name="Curr. Biol.">
        <title>The Genome of the Foraminiferan Reticulomyxa filosa.</title>
        <authorList>
            <person name="Glockner G."/>
            <person name="Hulsmann N."/>
            <person name="Schleicher M."/>
            <person name="Noegel A.A."/>
            <person name="Eichinger L."/>
            <person name="Gallinger C."/>
            <person name="Pawlowski J."/>
            <person name="Sierra R."/>
            <person name="Euteneuer U."/>
            <person name="Pillet L."/>
            <person name="Moustafa A."/>
            <person name="Platzer M."/>
            <person name="Groth M."/>
            <person name="Szafranski K."/>
            <person name="Schliwa M."/>
        </authorList>
    </citation>
    <scope>NUCLEOTIDE SEQUENCE [LARGE SCALE GENOMIC DNA]</scope>
</reference>
<keyword evidence="1" id="KW-1133">Transmembrane helix</keyword>
<sequence length="103" mass="11531">MNLVEDEVEVGFGFGFVVGAEFIVDGFVINEFEFEIAFAFETDELAVAIGVEFIFIFVFAFVFIFEVEFVTTEFTVGRFAVDETETDEFELVVDDGTGAFVVT</sequence>
<proteinExistence type="predicted"/>
<dbReference type="Proteomes" id="UP000023152">
    <property type="component" value="Unassembled WGS sequence"/>
</dbReference>
<comment type="caution">
    <text evidence="2">The sequence shown here is derived from an EMBL/GenBank/DDBJ whole genome shotgun (WGS) entry which is preliminary data.</text>
</comment>
<dbReference type="AlphaFoldDB" id="X6NZG6"/>
<keyword evidence="3" id="KW-1185">Reference proteome</keyword>
<protein>
    <submittedName>
        <fullName evidence="2">Uncharacterized protein</fullName>
    </submittedName>
</protein>
<keyword evidence="1" id="KW-0472">Membrane</keyword>
<name>X6NZG6_RETFI</name>
<feature type="transmembrane region" description="Helical" evidence="1">
    <location>
        <begin position="12"/>
        <end position="33"/>
    </location>
</feature>
<gene>
    <name evidence="2" type="ORF">RFI_05848</name>
</gene>
<evidence type="ECO:0000313" key="2">
    <source>
        <dbReference type="EMBL" id="ETO31273.1"/>
    </source>
</evidence>
<evidence type="ECO:0000313" key="3">
    <source>
        <dbReference type="Proteomes" id="UP000023152"/>
    </source>
</evidence>
<dbReference type="EMBL" id="ASPP01005034">
    <property type="protein sequence ID" value="ETO31273.1"/>
    <property type="molecule type" value="Genomic_DNA"/>
</dbReference>
<organism evidence="2 3">
    <name type="scientific">Reticulomyxa filosa</name>
    <dbReference type="NCBI Taxonomy" id="46433"/>
    <lineage>
        <taxon>Eukaryota</taxon>
        <taxon>Sar</taxon>
        <taxon>Rhizaria</taxon>
        <taxon>Retaria</taxon>
        <taxon>Foraminifera</taxon>
        <taxon>Monothalamids</taxon>
        <taxon>Reticulomyxidae</taxon>
        <taxon>Reticulomyxa</taxon>
    </lineage>
</organism>
<feature type="transmembrane region" description="Helical" evidence="1">
    <location>
        <begin position="45"/>
        <end position="65"/>
    </location>
</feature>
<evidence type="ECO:0000256" key="1">
    <source>
        <dbReference type="SAM" id="Phobius"/>
    </source>
</evidence>
<accession>X6NZG6</accession>